<keyword evidence="4" id="KW-1185">Reference proteome</keyword>
<dbReference type="EMBL" id="JAEKCB010000002">
    <property type="protein sequence ID" value="MBJ2117070.1"/>
    <property type="molecule type" value="Genomic_DNA"/>
</dbReference>
<reference evidence="1" key="1">
    <citation type="submission" date="2015-06" db="EMBL/GenBank/DDBJ databases">
        <authorList>
            <person name="Urmite Genomes Urmite Genomes"/>
        </authorList>
    </citation>
    <scope>NUCLEOTIDE SEQUENCE [LARGE SCALE GENOMIC DNA]</scope>
    <source>
        <strain evidence="1">CSUR P1867</strain>
    </source>
</reference>
<dbReference type="EMBL" id="CVRY01000002">
    <property type="protein sequence ID" value="CRL60684.1"/>
    <property type="molecule type" value="Genomic_DNA"/>
</dbReference>
<evidence type="ECO:0000313" key="1">
    <source>
        <dbReference type="EMBL" id="CRL60684.1"/>
    </source>
</evidence>
<accession>A0A379END9</accession>
<organism evidence="1 3">
    <name type="scientific">Proteus penneri</name>
    <dbReference type="NCBI Taxonomy" id="102862"/>
    <lineage>
        <taxon>Bacteria</taxon>
        <taxon>Pseudomonadati</taxon>
        <taxon>Pseudomonadota</taxon>
        <taxon>Gammaproteobacteria</taxon>
        <taxon>Enterobacterales</taxon>
        <taxon>Morganellaceae</taxon>
        <taxon>Proteus</taxon>
    </lineage>
</organism>
<name>A0A0G4Q507_9GAMM</name>
<dbReference type="GeneID" id="76523560"/>
<proteinExistence type="predicted"/>
<dbReference type="AlphaFoldDB" id="A0A0G4Q507"/>
<dbReference type="Proteomes" id="UP000619976">
    <property type="component" value="Unassembled WGS sequence"/>
</dbReference>
<dbReference type="Proteomes" id="UP000183920">
    <property type="component" value="Unassembled WGS sequence"/>
</dbReference>
<dbReference type="RefSeq" id="WP_006533461.1">
    <property type="nucleotide sequence ID" value="NZ_CAXOKO010000007.1"/>
</dbReference>
<evidence type="ECO:0000313" key="4">
    <source>
        <dbReference type="Proteomes" id="UP000619976"/>
    </source>
</evidence>
<gene>
    <name evidence="1" type="ORF">BN1804_01083</name>
    <name evidence="2" type="ORF">JFQ69_05275</name>
</gene>
<evidence type="ECO:0000313" key="2">
    <source>
        <dbReference type="EMBL" id="MBJ2117070.1"/>
    </source>
</evidence>
<reference evidence="2 4" key="3">
    <citation type="submission" date="2020-12" db="EMBL/GenBank/DDBJ databases">
        <title>Enhanced detection system for hospital associated transmission using whole genome sequencing surveillance.</title>
        <authorList>
            <person name="Harrison L.H."/>
            <person name="Van Tyne D."/>
            <person name="Marsh J.W."/>
            <person name="Griffith M.P."/>
            <person name="Snyder D.J."/>
            <person name="Cooper V.S."/>
            <person name="Mustapha M."/>
        </authorList>
    </citation>
    <scope>NUCLEOTIDE SEQUENCE [LARGE SCALE GENOMIC DNA]</scope>
    <source>
        <strain evidence="2 4">PR00195</strain>
    </source>
</reference>
<reference evidence="3" key="2">
    <citation type="submission" date="2015-06" db="EMBL/GenBank/DDBJ databases">
        <authorList>
            <person name="Urmite Genomes"/>
        </authorList>
    </citation>
    <scope>NUCLEOTIDE SEQUENCE [LARGE SCALE GENOMIC DNA]</scope>
    <source>
        <strain evidence="3">CSUR P1867</strain>
    </source>
</reference>
<sequence>MGKIVFNYLLKRLALFLCAAVLIAITTGFIFLDILVFDNGISETSVTELAQEIIVAIICLFFFVKVCQKSEQRGAFTLIMGFFLCILIRELDGVFDQIAHGSWVWFALTVAFVSIAIAIREGKKTLKGLFHFITHPSHGMLVAGLLCILLFSRLFGMGILWHKLLGEDYNRAVKNMVEEGSELFGYTLCLISVIWYGFSAKEHVIPAAIENKYRS</sequence>
<accession>A0A0G4Q507</accession>
<evidence type="ECO:0000313" key="3">
    <source>
        <dbReference type="Proteomes" id="UP000183920"/>
    </source>
</evidence>
<protein>
    <submittedName>
        <fullName evidence="1">Uncharacterized protein</fullName>
    </submittedName>
</protein>